<dbReference type="InterPro" id="IPR006121">
    <property type="entry name" value="HMA_dom"/>
</dbReference>
<organism evidence="3 4">
    <name type="scientific">Agrobacterium tomkonis CFBP 6623</name>
    <dbReference type="NCBI Taxonomy" id="1183432"/>
    <lineage>
        <taxon>Bacteria</taxon>
        <taxon>Pseudomonadati</taxon>
        <taxon>Pseudomonadota</taxon>
        <taxon>Alphaproteobacteria</taxon>
        <taxon>Hyphomicrobiales</taxon>
        <taxon>Rhizobiaceae</taxon>
        <taxon>Rhizobium/Agrobacterium group</taxon>
        <taxon>Agrobacterium</taxon>
        <taxon>Agrobacterium tumefaciens complex</taxon>
    </lineage>
</organism>
<sequence length="66" mass="6865">MSATTFLIPDMTCGHCEKTLRGALTEVLPDAFVSIDLATHKLTVAGDASAAEAAIRDAGYSPERVG</sequence>
<dbReference type="InterPro" id="IPR036163">
    <property type="entry name" value="HMA_dom_sf"/>
</dbReference>
<dbReference type="Pfam" id="PF00403">
    <property type="entry name" value="HMA"/>
    <property type="match status" value="1"/>
</dbReference>
<evidence type="ECO:0000259" key="2">
    <source>
        <dbReference type="PROSITE" id="PS50846"/>
    </source>
</evidence>
<reference evidence="4" key="1">
    <citation type="submission" date="2016-01" db="EMBL/GenBank/DDBJ databases">
        <authorList>
            <person name="Regsiter A."/>
            <person name="william w."/>
        </authorList>
    </citation>
    <scope>NUCLEOTIDE SEQUENCE [LARGE SCALE GENOMIC DNA]</scope>
    <source>
        <strain evidence="4">CFBP 6623</strain>
    </source>
</reference>
<dbReference type="RefSeq" id="WP_046798645.1">
    <property type="nucleotide sequence ID" value="NZ_LT009723.1"/>
</dbReference>
<gene>
    <name evidence="3" type="ORF">AGR3A_Cc340021</name>
</gene>
<keyword evidence="4" id="KW-1185">Reference proteome</keyword>
<proteinExistence type="predicted"/>
<dbReference type="EMBL" id="FBWK01000028">
    <property type="protein sequence ID" value="CUX27172.1"/>
    <property type="molecule type" value="Genomic_DNA"/>
</dbReference>
<dbReference type="GO" id="GO:0046872">
    <property type="term" value="F:metal ion binding"/>
    <property type="evidence" value="ECO:0007669"/>
    <property type="project" value="UniProtKB-KW"/>
</dbReference>
<dbReference type="SUPFAM" id="SSF55008">
    <property type="entry name" value="HMA, heavy metal-associated domain"/>
    <property type="match status" value="1"/>
</dbReference>
<evidence type="ECO:0000256" key="1">
    <source>
        <dbReference type="ARBA" id="ARBA00022723"/>
    </source>
</evidence>
<dbReference type="STRING" id="1183432.AGR3A_Cc340021"/>
<protein>
    <recommendedName>
        <fullName evidence="2">HMA domain-containing protein</fullName>
    </recommendedName>
</protein>
<name>A0A1S7PWJ4_9HYPH</name>
<evidence type="ECO:0000313" key="3">
    <source>
        <dbReference type="EMBL" id="CUX27172.1"/>
    </source>
</evidence>
<dbReference type="PROSITE" id="PS50846">
    <property type="entry name" value="HMA_2"/>
    <property type="match status" value="1"/>
</dbReference>
<keyword evidence="1" id="KW-0479">Metal-binding</keyword>
<dbReference type="AlphaFoldDB" id="A0A1S7PWJ4"/>
<feature type="domain" description="HMA" evidence="2">
    <location>
        <begin position="2"/>
        <end position="66"/>
    </location>
</feature>
<dbReference type="PROSITE" id="PS01047">
    <property type="entry name" value="HMA_1"/>
    <property type="match status" value="1"/>
</dbReference>
<dbReference type="CDD" id="cd00371">
    <property type="entry name" value="HMA"/>
    <property type="match status" value="1"/>
</dbReference>
<accession>A0A1S7PWJ4</accession>
<dbReference type="Gene3D" id="3.30.70.100">
    <property type="match status" value="1"/>
</dbReference>
<evidence type="ECO:0000313" key="4">
    <source>
        <dbReference type="Proteomes" id="UP000191988"/>
    </source>
</evidence>
<dbReference type="InterPro" id="IPR017969">
    <property type="entry name" value="Heavy-metal-associated_CS"/>
</dbReference>
<dbReference type="Proteomes" id="UP000191988">
    <property type="component" value="Unassembled WGS sequence"/>
</dbReference>